<dbReference type="RefSeq" id="WP_194719248.1">
    <property type="nucleotide sequence ID" value="NZ_CP169255.1"/>
</dbReference>
<evidence type="ECO:0000313" key="1">
    <source>
        <dbReference type="EMBL" id="MBA9042118.1"/>
    </source>
</evidence>
<reference evidence="1" key="1">
    <citation type="submission" date="2020-08" db="EMBL/GenBank/DDBJ databases">
        <title>Functional genomics of gut bacteria from endangered species of beetles.</title>
        <authorList>
            <person name="Carlos-Shanley C."/>
        </authorList>
    </citation>
    <scope>NUCLEOTIDE SEQUENCE [LARGE SCALE GENOMIC DNA]</scope>
    <source>
        <strain evidence="1">S00060</strain>
    </source>
</reference>
<dbReference type="Proteomes" id="UP000543174">
    <property type="component" value="Unassembled WGS sequence"/>
</dbReference>
<proteinExistence type="predicted"/>
<organism evidence="1 2">
    <name type="scientific">Priestia aryabhattai</name>
    <name type="common">Bacillus aryabhattai</name>
    <dbReference type="NCBI Taxonomy" id="412384"/>
    <lineage>
        <taxon>Bacteria</taxon>
        <taxon>Bacillati</taxon>
        <taxon>Bacillota</taxon>
        <taxon>Bacilli</taxon>
        <taxon>Bacillales</taxon>
        <taxon>Bacillaceae</taxon>
        <taxon>Priestia</taxon>
    </lineage>
</organism>
<protein>
    <submittedName>
        <fullName evidence="1">Uncharacterized protein</fullName>
    </submittedName>
</protein>
<name>A0A7W3NFT3_PRIAR</name>
<dbReference type="EMBL" id="JACJHT010000009">
    <property type="protein sequence ID" value="MBA9042118.1"/>
    <property type="molecule type" value="Genomic_DNA"/>
</dbReference>
<comment type="caution">
    <text evidence="1">The sequence shown here is derived from an EMBL/GenBank/DDBJ whole genome shotgun (WGS) entry which is preliminary data.</text>
</comment>
<sequence>MKLVCKSCEIEISNVLTELNDISLIKEEMEEDYIPQGYFLIVNEEDKVDEKGTIIINMKDLINSKHHPDGDRLNGCCGLDGLDGMNRVCLNDHETGTENSDCWMPHYIAINPNMVNFT</sequence>
<keyword evidence="2" id="KW-1185">Reference proteome</keyword>
<dbReference type="AlphaFoldDB" id="A0A7W3NFT3"/>
<gene>
    <name evidence="1" type="ORF">HNP21_005251</name>
</gene>
<accession>A0A7W3NFT3</accession>
<evidence type="ECO:0000313" key="2">
    <source>
        <dbReference type="Proteomes" id="UP000543174"/>
    </source>
</evidence>